<dbReference type="GO" id="GO:0008897">
    <property type="term" value="F:holo-[acyl-carrier-protein] synthase activity"/>
    <property type="evidence" value="ECO:0007669"/>
    <property type="project" value="UniProtKB-EC"/>
</dbReference>
<keyword evidence="5" id="KW-1185">Reference proteome</keyword>
<reference evidence="4" key="2">
    <citation type="journal article" date="2023" name="Science">
        <title>Genomic signatures of disease resistance in endangered staghorn corals.</title>
        <authorList>
            <person name="Vollmer S.V."/>
            <person name="Selwyn J.D."/>
            <person name="Despard B.A."/>
            <person name="Roesel C.L."/>
        </authorList>
    </citation>
    <scope>NUCLEOTIDE SEQUENCE</scope>
    <source>
        <strain evidence="4">K2</strain>
    </source>
</reference>
<name>A0AAD9V6N1_ACRCE</name>
<evidence type="ECO:0000313" key="4">
    <source>
        <dbReference type="EMBL" id="KAK2563164.1"/>
    </source>
</evidence>
<dbReference type="SUPFAM" id="SSF56214">
    <property type="entry name" value="4'-phosphopantetheinyl transferase"/>
    <property type="match status" value="2"/>
</dbReference>
<proteinExistence type="predicted"/>
<accession>A0AAD9V6N1</accession>
<dbReference type="GO" id="GO:0000287">
    <property type="term" value="F:magnesium ion binding"/>
    <property type="evidence" value="ECO:0007669"/>
    <property type="project" value="InterPro"/>
</dbReference>
<dbReference type="PANTHER" id="PTHR12215:SF10">
    <property type="entry name" value="L-AMINOADIPATE-SEMIALDEHYDE DEHYDROGENASE-PHOSPHOPANTETHEINYL TRANSFERASE"/>
    <property type="match status" value="1"/>
</dbReference>
<dbReference type="AlphaFoldDB" id="A0AAD9V6N1"/>
<feature type="domain" description="4'-phosphopantetheinyl transferase N-terminal" evidence="3">
    <location>
        <begin position="17"/>
        <end position="77"/>
    </location>
</feature>
<dbReference type="PANTHER" id="PTHR12215">
    <property type="entry name" value="PHOSPHOPANTETHEINE TRANSFERASE"/>
    <property type="match status" value="1"/>
</dbReference>
<sequence>MRLMRMESIRLAFNFSSWKPTKQEWLLGISCVQPEEKDRIMKFIGRLLMRKVLSEHLNIPFNKVILKRTTKGKPYLGDFTVLAAQPHVAVGVDVMKTVYPSGSSTVTSFFHTMRKQFTPDEWQTIKSQEGEWKQLEIFYRHWKK</sequence>
<evidence type="ECO:0000313" key="5">
    <source>
        <dbReference type="Proteomes" id="UP001249851"/>
    </source>
</evidence>
<dbReference type="InterPro" id="IPR050559">
    <property type="entry name" value="P-Pant_transferase_sf"/>
</dbReference>
<dbReference type="Gene3D" id="3.90.470.20">
    <property type="entry name" value="4'-phosphopantetheinyl transferase domain"/>
    <property type="match status" value="1"/>
</dbReference>
<dbReference type="EMBL" id="JARQWQ010000026">
    <property type="protein sequence ID" value="KAK2563164.1"/>
    <property type="molecule type" value="Genomic_DNA"/>
</dbReference>
<reference evidence="4" key="1">
    <citation type="journal article" date="2023" name="G3 (Bethesda)">
        <title>Whole genome assembly and annotation of the endangered Caribbean coral Acropora cervicornis.</title>
        <authorList>
            <person name="Selwyn J.D."/>
            <person name="Vollmer S.V."/>
        </authorList>
    </citation>
    <scope>NUCLEOTIDE SEQUENCE</scope>
    <source>
        <strain evidence="4">K2</strain>
    </source>
</reference>
<dbReference type="GO" id="GO:0019878">
    <property type="term" value="P:lysine biosynthetic process via aminoadipic acid"/>
    <property type="evidence" value="ECO:0007669"/>
    <property type="project" value="TreeGrafter"/>
</dbReference>
<dbReference type="Pfam" id="PF22624">
    <property type="entry name" value="AASDHPPT_N"/>
    <property type="match status" value="1"/>
</dbReference>
<dbReference type="GO" id="GO:0005829">
    <property type="term" value="C:cytosol"/>
    <property type="evidence" value="ECO:0007669"/>
    <property type="project" value="TreeGrafter"/>
</dbReference>
<organism evidence="4 5">
    <name type="scientific">Acropora cervicornis</name>
    <name type="common">Staghorn coral</name>
    <dbReference type="NCBI Taxonomy" id="6130"/>
    <lineage>
        <taxon>Eukaryota</taxon>
        <taxon>Metazoa</taxon>
        <taxon>Cnidaria</taxon>
        <taxon>Anthozoa</taxon>
        <taxon>Hexacorallia</taxon>
        <taxon>Scleractinia</taxon>
        <taxon>Astrocoeniina</taxon>
        <taxon>Acroporidae</taxon>
        <taxon>Acropora</taxon>
    </lineage>
</organism>
<comment type="caution">
    <text evidence="4">The sequence shown here is derived from an EMBL/GenBank/DDBJ whole genome shotgun (WGS) entry which is preliminary data.</text>
</comment>
<evidence type="ECO:0000259" key="3">
    <source>
        <dbReference type="Pfam" id="PF22624"/>
    </source>
</evidence>
<evidence type="ECO:0000256" key="2">
    <source>
        <dbReference type="ARBA" id="ARBA00022679"/>
    </source>
</evidence>
<keyword evidence="2 4" id="KW-0808">Transferase</keyword>
<dbReference type="EC" id="2.7.8.7" evidence="1"/>
<dbReference type="Proteomes" id="UP001249851">
    <property type="component" value="Unassembled WGS sequence"/>
</dbReference>
<dbReference type="InterPro" id="IPR037143">
    <property type="entry name" value="4-PPantetheinyl_Trfase_dom_sf"/>
</dbReference>
<evidence type="ECO:0000256" key="1">
    <source>
        <dbReference type="ARBA" id="ARBA00013172"/>
    </source>
</evidence>
<dbReference type="InterPro" id="IPR055066">
    <property type="entry name" value="AASDHPPT_N"/>
</dbReference>
<gene>
    <name evidence="4" type="ORF">P5673_013515</name>
</gene>
<protein>
    <recommendedName>
        <fullName evidence="1">holo-[acyl-carrier-protein] synthase</fullName>
        <ecNumber evidence="1">2.7.8.7</ecNumber>
    </recommendedName>
</protein>